<feature type="region of interest" description="Disordered" evidence="1">
    <location>
        <begin position="16"/>
        <end position="81"/>
    </location>
</feature>
<sequence length="81" mass="9060">MILLNEMVESASFHEEEAEDMMVFPEGKSTSRSMGRAVPPDPASPPEKKSVRSFQQVFFPDAGTRKGIGKHDQLTEEDEHP</sequence>
<protein>
    <submittedName>
        <fullName evidence="2">Uncharacterized protein</fullName>
    </submittedName>
</protein>
<dbReference type="EMBL" id="CACRSS010000002">
    <property type="protein sequence ID" value="VYS81978.1"/>
    <property type="molecule type" value="Genomic_DNA"/>
</dbReference>
<organism evidence="2">
    <name type="scientific">Akkermansia muciniphila</name>
    <dbReference type="NCBI Taxonomy" id="239935"/>
    <lineage>
        <taxon>Bacteria</taxon>
        <taxon>Pseudomonadati</taxon>
        <taxon>Verrucomicrobiota</taxon>
        <taxon>Verrucomicrobiia</taxon>
        <taxon>Verrucomicrobiales</taxon>
        <taxon>Akkermansiaceae</taxon>
        <taxon>Akkermansia</taxon>
    </lineage>
</organism>
<evidence type="ECO:0000313" key="2">
    <source>
        <dbReference type="EMBL" id="VYS81978.1"/>
    </source>
</evidence>
<gene>
    <name evidence="2" type="ORF">AMLFYP55_01704</name>
</gene>
<evidence type="ECO:0000256" key="1">
    <source>
        <dbReference type="SAM" id="MobiDB-lite"/>
    </source>
</evidence>
<name>A0A6N2RNI3_9BACT</name>
<proteinExistence type="predicted"/>
<reference evidence="2" key="1">
    <citation type="submission" date="2019-11" db="EMBL/GenBank/DDBJ databases">
        <authorList>
            <person name="Feng L."/>
        </authorList>
    </citation>
    <scope>NUCLEOTIDE SEQUENCE</scope>
    <source>
        <strain evidence="2">AMuciniphilaLFYP55</strain>
    </source>
</reference>
<feature type="compositionally biased region" description="Basic and acidic residues" evidence="1">
    <location>
        <begin position="69"/>
        <end position="81"/>
    </location>
</feature>
<dbReference type="AlphaFoldDB" id="A0A6N2RNI3"/>
<accession>A0A6N2RNI3</accession>